<dbReference type="Proteomes" id="UP000807469">
    <property type="component" value="Unassembled WGS sequence"/>
</dbReference>
<dbReference type="PANTHER" id="PTHR10509">
    <property type="entry name" value="O-METHYLTRANSFERASE-RELATED"/>
    <property type="match status" value="1"/>
</dbReference>
<gene>
    <name evidence="5" type="ORF">BDN70DRAFT_910868</name>
</gene>
<comment type="similarity">
    <text evidence="4">Belongs to the class I-like SAM-binding methyltransferase superfamily. Cation-dependent O-methyltransferase family.</text>
</comment>
<dbReference type="SUPFAM" id="SSF53335">
    <property type="entry name" value="S-adenosyl-L-methionine-dependent methyltransferases"/>
    <property type="match status" value="1"/>
</dbReference>
<keyword evidence="3" id="KW-0949">S-adenosyl-L-methionine</keyword>
<keyword evidence="1" id="KW-0489">Methyltransferase</keyword>
<dbReference type="AlphaFoldDB" id="A0A9P6D5X2"/>
<dbReference type="OrthoDB" id="10251242at2759"/>
<dbReference type="PANTHER" id="PTHR10509:SF14">
    <property type="entry name" value="CAFFEOYL-COA O-METHYLTRANSFERASE 3-RELATED"/>
    <property type="match status" value="1"/>
</dbReference>
<accession>A0A9P6D5X2</accession>
<keyword evidence="6" id="KW-1185">Reference proteome</keyword>
<dbReference type="EMBL" id="MU155147">
    <property type="protein sequence ID" value="KAF9484073.1"/>
    <property type="molecule type" value="Genomic_DNA"/>
</dbReference>
<dbReference type="GO" id="GO:0008757">
    <property type="term" value="F:S-adenosylmethionine-dependent methyltransferase activity"/>
    <property type="evidence" value="ECO:0007669"/>
    <property type="project" value="TreeGrafter"/>
</dbReference>
<evidence type="ECO:0000256" key="4">
    <source>
        <dbReference type="ARBA" id="ARBA00023453"/>
    </source>
</evidence>
<name>A0A9P6D5X2_9AGAR</name>
<reference evidence="5" key="1">
    <citation type="submission" date="2020-11" db="EMBL/GenBank/DDBJ databases">
        <authorList>
            <consortium name="DOE Joint Genome Institute"/>
            <person name="Ahrendt S."/>
            <person name="Riley R."/>
            <person name="Andreopoulos W."/>
            <person name="Labutti K."/>
            <person name="Pangilinan J."/>
            <person name="Ruiz-Duenas F.J."/>
            <person name="Barrasa J.M."/>
            <person name="Sanchez-Garcia M."/>
            <person name="Camarero S."/>
            <person name="Miyauchi S."/>
            <person name="Serrano A."/>
            <person name="Linde D."/>
            <person name="Babiker R."/>
            <person name="Drula E."/>
            <person name="Ayuso-Fernandez I."/>
            <person name="Pacheco R."/>
            <person name="Padilla G."/>
            <person name="Ferreira P."/>
            <person name="Barriuso J."/>
            <person name="Kellner H."/>
            <person name="Castanera R."/>
            <person name="Alfaro M."/>
            <person name="Ramirez L."/>
            <person name="Pisabarro A.G."/>
            <person name="Kuo A."/>
            <person name="Tritt A."/>
            <person name="Lipzen A."/>
            <person name="He G."/>
            <person name="Yan M."/>
            <person name="Ng V."/>
            <person name="Cullen D."/>
            <person name="Martin F."/>
            <person name="Rosso M.-N."/>
            <person name="Henrissat B."/>
            <person name="Hibbett D."/>
            <person name="Martinez A.T."/>
            <person name="Grigoriev I.V."/>
        </authorList>
    </citation>
    <scope>NUCLEOTIDE SEQUENCE</scope>
    <source>
        <strain evidence="5">CIRM-BRFM 674</strain>
    </source>
</reference>
<evidence type="ECO:0000256" key="3">
    <source>
        <dbReference type="ARBA" id="ARBA00022691"/>
    </source>
</evidence>
<dbReference type="Pfam" id="PF01596">
    <property type="entry name" value="Methyltransf_3"/>
    <property type="match status" value="1"/>
</dbReference>
<evidence type="ECO:0000256" key="1">
    <source>
        <dbReference type="ARBA" id="ARBA00022603"/>
    </source>
</evidence>
<keyword evidence="2" id="KW-0808">Transferase</keyword>
<dbReference type="PROSITE" id="PS51682">
    <property type="entry name" value="SAM_OMT_I"/>
    <property type="match status" value="1"/>
</dbReference>
<dbReference type="GO" id="GO:0032259">
    <property type="term" value="P:methylation"/>
    <property type="evidence" value="ECO:0007669"/>
    <property type="project" value="UniProtKB-KW"/>
</dbReference>
<dbReference type="InterPro" id="IPR050362">
    <property type="entry name" value="Cation-dep_OMT"/>
</dbReference>
<dbReference type="Gene3D" id="3.40.50.150">
    <property type="entry name" value="Vaccinia Virus protein VP39"/>
    <property type="match status" value="1"/>
</dbReference>
<dbReference type="InterPro" id="IPR029063">
    <property type="entry name" value="SAM-dependent_MTases_sf"/>
</dbReference>
<dbReference type="InterPro" id="IPR002935">
    <property type="entry name" value="SAM_O-MeTrfase"/>
</dbReference>
<evidence type="ECO:0000256" key="2">
    <source>
        <dbReference type="ARBA" id="ARBA00022679"/>
    </source>
</evidence>
<dbReference type="GO" id="GO:0008171">
    <property type="term" value="F:O-methyltransferase activity"/>
    <property type="evidence" value="ECO:0007669"/>
    <property type="project" value="InterPro"/>
</dbReference>
<protein>
    <submittedName>
        <fullName evidence="5">O-methyltransferase family 3 protein</fullName>
    </submittedName>
</protein>
<comment type="caution">
    <text evidence="5">The sequence shown here is derived from an EMBL/GenBank/DDBJ whole genome shotgun (WGS) entry which is preliminary data.</text>
</comment>
<sequence length="235" mass="25865">MFSTHSRYKHQPTSITDWTKSDEYHNAFLVPADTALDAVMQHTQAEGLPAYIAVSKAQGRFLGLVAKSVRARRVLEVGTLGGYSTVCFARALPEGGKVVTLEVDAHHVKVAQENFKTAGVEHLVDVIEGPAAETLPTIQPKDDSELFDLAFIDADKENNVIYFEEAKRLVRRGGVIIVDNVIRYGRVSDLAFDHPNDVGVRKLLEKIQGDKEVDATTVGTAGERGWDGFIYAVRN</sequence>
<organism evidence="5 6">
    <name type="scientific">Pholiota conissans</name>
    <dbReference type="NCBI Taxonomy" id="109636"/>
    <lineage>
        <taxon>Eukaryota</taxon>
        <taxon>Fungi</taxon>
        <taxon>Dikarya</taxon>
        <taxon>Basidiomycota</taxon>
        <taxon>Agaricomycotina</taxon>
        <taxon>Agaricomycetes</taxon>
        <taxon>Agaricomycetidae</taxon>
        <taxon>Agaricales</taxon>
        <taxon>Agaricineae</taxon>
        <taxon>Strophariaceae</taxon>
        <taxon>Pholiota</taxon>
    </lineage>
</organism>
<evidence type="ECO:0000313" key="5">
    <source>
        <dbReference type="EMBL" id="KAF9484073.1"/>
    </source>
</evidence>
<evidence type="ECO:0000313" key="6">
    <source>
        <dbReference type="Proteomes" id="UP000807469"/>
    </source>
</evidence>
<proteinExistence type="inferred from homology"/>